<dbReference type="Proteomes" id="UP001597252">
    <property type="component" value="Unassembled WGS sequence"/>
</dbReference>
<sequence length="49" mass="5742">MTTKIDMLQDDNWFQHLNPETDYALYRGGVLLGRLAPDQPINYKMRTIS</sequence>
<comment type="caution">
    <text evidence="1">The sequence shown here is derived from an EMBL/GenBank/DDBJ whole genome shotgun (WGS) entry which is preliminary data.</text>
</comment>
<protein>
    <submittedName>
        <fullName evidence="1">Uncharacterized protein</fullName>
    </submittedName>
</protein>
<proteinExistence type="predicted"/>
<name>A0ABW4E818_9LACO</name>
<organism evidence="1 2">
    <name type="scientific">Lacticaseibacillus baoqingensis</name>
    <dbReference type="NCBI Taxonomy" id="2486013"/>
    <lineage>
        <taxon>Bacteria</taxon>
        <taxon>Bacillati</taxon>
        <taxon>Bacillota</taxon>
        <taxon>Bacilli</taxon>
        <taxon>Lactobacillales</taxon>
        <taxon>Lactobacillaceae</taxon>
        <taxon>Lacticaseibacillus</taxon>
    </lineage>
</organism>
<gene>
    <name evidence="1" type="ORF">ACFQ5J_12540</name>
</gene>
<evidence type="ECO:0000313" key="1">
    <source>
        <dbReference type="EMBL" id="MFD1486052.1"/>
    </source>
</evidence>
<keyword evidence="2" id="KW-1185">Reference proteome</keyword>
<reference evidence="2" key="1">
    <citation type="journal article" date="2019" name="Int. J. Syst. Evol. Microbiol.">
        <title>The Global Catalogue of Microorganisms (GCM) 10K type strain sequencing project: providing services to taxonomists for standard genome sequencing and annotation.</title>
        <authorList>
            <consortium name="The Broad Institute Genomics Platform"/>
            <consortium name="The Broad Institute Genome Sequencing Center for Infectious Disease"/>
            <person name="Wu L."/>
            <person name="Ma J."/>
        </authorList>
    </citation>
    <scope>NUCLEOTIDE SEQUENCE [LARGE SCALE GENOMIC DNA]</scope>
    <source>
        <strain evidence="2">CCM 8903</strain>
    </source>
</reference>
<accession>A0ABW4E818</accession>
<evidence type="ECO:0000313" key="2">
    <source>
        <dbReference type="Proteomes" id="UP001597252"/>
    </source>
</evidence>
<dbReference type="RefSeq" id="WP_164508579.1">
    <property type="nucleotide sequence ID" value="NZ_JBHTON010000052.1"/>
</dbReference>
<dbReference type="EMBL" id="JBHTON010000052">
    <property type="protein sequence ID" value="MFD1486052.1"/>
    <property type="molecule type" value="Genomic_DNA"/>
</dbReference>